<dbReference type="EMBL" id="BLXT01007695">
    <property type="protein sequence ID" value="GFO41479.1"/>
    <property type="molecule type" value="Genomic_DNA"/>
</dbReference>
<dbReference type="AlphaFoldDB" id="A0AAV4DBA7"/>
<protein>
    <submittedName>
        <fullName evidence="2">Uncharacterized protein</fullName>
    </submittedName>
</protein>
<name>A0AAV4DBA7_9GAST</name>
<evidence type="ECO:0000313" key="2">
    <source>
        <dbReference type="EMBL" id="GFO41479.1"/>
    </source>
</evidence>
<feature type="region of interest" description="Disordered" evidence="1">
    <location>
        <begin position="46"/>
        <end position="86"/>
    </location>
</feature>
<evidence type="ECO:0000313" key="3">
    <source>
        <dbReference type="Proteomes" id="UP000735302"/>
    </source>
</evidence>
<reference evidence="2 3" key="1">
    <citation type="journal article" date="2021" name="Elife">
        <title>Chloroplast acquisition without the gene transfer in kleptoplastic sea slugs, Plakobranchus ocellatus.</title>
        <authorList>
            <person name="Maeda T."/>
            <person name="Takahashi S."/>
            <person name="Yoshida T."/>
            <person name="Shimamura S."/>
            <person name="Takaki Y."/>
            <person name="Nagai Y."/>
            <person name="Toyoda A."/>
            <person name="Suzuki Y."/>
            <person name="Arimoto A."/>
            <person name="Ishii H."/>
            <person name="Satoh N."/>
            <person name="Nishiyama T."/>
            <person name="Hasebe M."/>
            <person name="Maruyama T."/>
            <person name="Minagawa J."/>
            <person name="Obokata J."/>
            <person name="Shigenobu S."/>
        </authorList>
    </citation>
    <scope>NUCLEOTIDE SEQUENCE [LARGE SCALE GENOMIC DNA]</scope>
</reference>
<proteinExistence type="predicted"/>
<organism evidence="2 3">
    <name type="scientific">Plakobranchus ocellatus</name>
    <dbReference type="NCBI Taxonomy" id="259542"/>
    <lineage>
        <taxon>Eukaryota</taxon>
        <taxon>Metazoa</taxon>
        <taxon>Spiralia</taxon>
        <taxon>Lophotrochozoa</taxon>
        <taxon>Mollusca</taxon>
        <taxon>Gastropoda</taxon>
        <taxon>Heterobranchia</taxon>
        <taxon>Euthyneura</taxon>
        <taxon>Panpulmonata</taxon>
        <taxon>Sacoglossa</taxon>
        <taxon>Placobranchoidea</taxon>
        <taxon>Plakobranchidae</taxon>
        <taxon>Plakobranchus</taxon>
    </lineage>
</organism>
<evidence type="ECO:0000256" key="1">
    <source>
        <dbReference type="SAM" id="MobiDB-lite"/>
    </source>
</evidence>
<sequence length="136" mass="15247">MKYWLQTIIIICDWNLVIYKSNDETAVSQPLAFIVCPSKPNASFRHESKPSYRCQPESLRSPCPQSPPSGQGARGGTRARDRRIPEDLTADFLSTVPPTGYMTHTKKDITNTTTADHVSIPVTTLLLSKHRDMFAK</sequence>
<comment type="caution">
    <text evidence="2">The sequence shown here is derived from an EMBL/GenBank/DDBJ whole genome shotgun (WGS) entry which is preliminary data.</text>
</comment>
<dbReference type="Proteomes" id="UP000735302">
    <property type="component" value="Unassembled WGS sequence"/>
</dbReference>
<accession>A0AAV4DBA7</accession>
<gene>
    <name evidence="2" type="ORF">PoB_006798400</name>
</gene>
<keyword evidence="3" id="KW-1185">Reference proteome</keyword>